<dbReference type="Proteomes" id="UP000319804">
    <property type="component" value="Unassembled WGS sequence"/>
</dbReference>
<reference evidence="1 2" key="1">
    <citation type="submission" date="2019-06" db="EMBL/GenBank/DDBJ databases">
        <title>Sequencing the genomes of 1000 actinobacteria strains.</title>
        <authorList>
            <person name="Klenk H.-P."/>
        </authorList>
    </citation>
    <scope>NUCLEOTIDE SEQUENCE [LARGE SCALE GENOMIC DNA]</scope>
    <source>
        <strain evidence="1 2">DSM 20427</strain>
    </source>
</reference>
<sequence>MKLATANSAIADADTAVNRLRDSDILRRASESTGKMTPHPTTMSMTVPAVMACRAFLRPTHTLPNDDNQPK</sequence>
<organism evidence="1 2">
    <name type="scientific">Microbacterium lacticum</name>
    <dbReference type="NCBI Taxonomy" id="33885"/>
    <lineage>
        <taxon>Bacteria</taxon>
        <taxon>Bacillati</taxon>
        <taxon>Actinomycetota</taxon>
        <taxon>Actinomycetes</taxon>
        <taxon>Micrococcales</taxon>
        <taxon>Microbacteriaceae</taxon>
        <taxon>Microbacterium</taxon>
    </lineage>
</organism>
<evidence type="ECO:0000313" key="1">
    <source>
        <dbReference type="EMBL" id="TQN00057.1"/>
    </source>
</evidence>
<proteinExistence type="predicted"/>
<protein>
    <submittedName>
        <fullName evidence="1">Uncharacterized protein</fullName>
    </submittedName>
</protein>
<evidence type="ECO:0000313" key="2">
    <source>
        <dbReference type="Proteomes" id="UP000319804"/>
    </source>
</evidence>
<dbReference type="AlphaFoldDB" id="A0A543KYA8"/>
<dbReference type="EMBL" id="VFPS01000001">
    <property type="protein sequence ID" value="TQN00057.1"/>
    <property type="molecule type" value="Genomic_DNA"/>
</dbReference>
<accession>A0A543KYA8</accession>
<keyword evidence="2" id="KW-1185">Reference proteome</keyword>
<gene>
    <name evidence="1" type="ORF">FHX68_0126</name>
</gene>
<comment type="caution">
    <text evidence="1">The sequence shown here is derived from an EMBL/GenBank/DDBJ whole genome shotgun (WGS) entry which is preliminary data.</text>
</comment>
<name>A0A543KYA8_9MICO</name>